<dbReference type="GO" id="GO:0006099">
    <property type="term" value="P:tricarboxylic acid cycle"/>
    <property type="evidence" value="ECO:0007669"/>
    <property type="project" value="InterPro"/>
</dbReference>
<dbReference type="InterPro" id="IPR000701">
    <property type="entry name" value="SuccDH_FuR_B_TM-su"/>
</dbReference>
<comment type="cofactor">
    <cofactor evidence="12">
        <name>heme</name>
        <dbReference type="ChEBI" id="CHEBI:30413"/>
    </cofactor>
    <text evidence="12">The heme is bound between the two transmembrane subunits.</text>
</comment>
<proteinExistence type="inferred from homology"/>
<evidence type="ECO:0000256" key="3">
    <source>
        <dbReference type="ARBA" id="ARBA00007244"/>
    </source>
</evidence>
<evidence type="ECO:0000256" key="5">
    <source>
        <dbReference type="ARBA" id="ARBA00022617"/>
    </source>
</evidence>
<dbReference type="GO" id="GO:0016020">
    <property type="term" value="C:membrane"/>
    <property type="evidence" value="ECO:0007669"/>
    <property type="project" value="UniProtKB-SubCell"/>
</dbReference>
<comment type="similarity">
    <text evidence="3">Belongs to the cytochrome b560 family.</text>
</comment>
<dbReference type="Proteomes" id="UP000564704">
    <property type="component" value="Unassembled WGS sequence"/>
</dbReference>
<reference evidence="14 15" key="1">
    <citation type="submission" date="2019-05" db="EMBL/GenBank/DDBJ databases">
        <title>Roseovarius bejariae sp. nov., a moderately halophylic bacterium isolated from a saline soil in Rambla Salada (Murcia).</title>
        <authorList>
            <person name="Castro D.J."/>
            <person name="Gomez-Altuve A."/>
            <person name="Reina J.C."/>
            <person name="Rodriguez M."/>
            <person name="Sampedro I."/>
            <person name="Llamas I."/>
            <person name="Martinez-Checa F."/>
        </authorList>
    </citation>
    <scope>NUCLEOTIDE SEQUENCE [LARGE SCALE GENOMIC DNA]</scope>
    <source>
        <strain evidence="14 15">A21</strain>
    </source>
</reference>
<evidence type="ECO:0000256" key="10">
    <source>
        <dbReference type="ARBA" id="ARBA00023136"/>
    </source>
</evidence>
<protein>
    <recommendedName>
        <fullName evidence="4">Succinate dehydrogenase cytochrome b556 subunit</fullName>
    </recommendedName>
</protein>
<feature type="transmembrane region" description="Helical" evidence="13">
    <location>
        <begin position="62"/>
        <end position="80"/>
    </location>
</feature>
<evidence type="ECO:0000256" key="11">
    <source>
        <dbReference type="ARBA" id="ARBA00025912"/>
    </source>
</evidence>
<comment type="subunit">
    <text evidence="11">Part of an enzyme complex containing four subunits: a flavoprotein, an iron-sulfur protein, plus two membrane-anchoring proteins, SdhC and SdhD. The complex can form homotrimers.</text>
</comment>
<gene>
    <name evidence="14" type="primary">sdhC</name>
    <name evidence="14" type="ORF">FDP25_12835</name>
</gene>
<dbReference type="PANTHER" id="PTHR41910">
    <property type="entry name" value="SUCCINATE DEHYDROGENASE 2 MEMBRANE SUBUNIT SDHC"/>
    <property type="match status" value="1"/>
</dbReference>
<dbReference type="NCBIfam" id="TIGR02970">
    <property type="entry name" value="succ_dehyd_cytB"/>
    <property type="match status" value="1"/>
</dbReference>
<evidence type="ECO:0000256" key="9">
    <source>
        <dbReference type="ARBA" id="ARBA00023004"/>
    </source>
</evidence>
<evidence type="ECO:0000256" key="7">
    <source>
        <dbReference type="ARBA" id="ARBA00022723"/>
    </source>
</evidence>
<dbReference type="InterPro" id="IPR034804">
    <property type="entry name" value="SQR/QFR_C/D"/>
</dbReference>
<keyword evidence="10 13" id="KW-0472">Membrane</keyword>
<keyword evidence="8 13" id="KW-1133">Transmembrane helix</keyword>
<comment type="function">
    <text evidence="1">Membrane-anchoring subunit of succinate dehydrogenase (SDH).</text>
</comment>
<keyword evidence="5 12" id="KW-0349">Heme</keyword>
<evidence type="ECO:0000313" key="15">
    <source>
        <dbReference type="Proteomes" id="UP000564704"/>
    </source>
</evidence>
<dbReference type="AlphaFoldDB" id="A0A844CLW2"/>
<keyword evidence="15" id="KW-1185">Reference proteome</keyword>
<name>A0A844CLW2_9RHOB</name>
<dbReference type="EMBL" id="SZWE01000001">
    <property type="protein sequence ID" value="MRU16321.1"/>
    <property type="molecule type" value="Genomic_DNA"/>
</dbReference>
<accession>A0A844CLW2</accession>
<keyword evidence="9 12" id="KW-0408">Iron</keyword>
<evidence type="ECO:0000256" key="8">
    <source>
        <dbReference type="ARBA" id="ARBA00022989"/>
    </source>
</evidence>
<evidence type="ECO:0000256" key="12">
    <source>
        <dbReference type="PIRSR" id="PIRSR000178-1"/>
    </source>
</evidence>
<dbReference type="OrthoDB" id="7364127at2"/>
<feature type="binding site" description="axial binding residue" evidence="12">
    <location>
        <position position="71"/>
    </location>
    <ligand>
        <name>heme</name>
        <dbReference type="ChEBI" id="CHEBI:30413"/>
        <note>ligand shared with second transmembrane subunit</note>
    </ligand>
    <ligandPart>
        <name>Fe</name>
        <dbReference type="ChEBI" id="CHEBI:18248"/>
    </ligandPart>
</feature>
<evidence type="ECO:0000256" key="13">
    <source>
        <dbReference type="SAM" id="Phobius"/>
    </source>
</evidence>
<dbReference type="GO" id="GO:0046872">
    <property type="term" value="F:metal ion binding"/>
    <property type="evidence" value="ECO:0007669"/>
    <property type="project" value="UniProtKB-KW"/>
</dbReference>
<dbReference type="InterPro" id="IPR014314">
    <property type="entry name" value="Succ_DH_cytb556"/>
</dbReference>
<dbReference type="PANTHER" id="PTHR41910:SF1">
    <property type="entry name" value="SUCCINATE DEHYDROGENASE HYDROPHOBIC MEMBRANE ANCHOR SUBUNIT"/>
    <property type="match status" value="1"/>
</dbReference>
<evidence type="ECO:0000256" key="4">
    <source>
        <dbReference type="ARBA" id="ARBA00020076"/>
    </source>
</evidence>
<dbReference type="Gene3D" id="1.20.1300.10">
    <property type="entry name" value="Fumarate reductase/succinate dehydrogenase, transmembrane subunit"/>
    <property type="match status" value="1"/>
</dbReference>
<keyword evidence="7 12" id="KW-0479">Metal-binding</keyword>
<sequence>MKAPARAHPLWLAFVLHRVSGLALALFLPAHFWVLAKAVTAPDQLDSFLQLTEQPMVKLAEFGLVFLLAVHLFGGLRLLALEWLPWSDTQKSLAAGAVGVAVLVSGTFFLNAI</sequence>
<evidence type="ECO:0000256" key="1">
    <source>
        <dbReference type="ARBA" id="ARBA00004050"/>
    </source>
</evidence>
<dbReference type="SUPFAM" id="SSF81343">
    <property type="entry name" value="Fumarate reductase respiratory complex transmembrane subunits"/>
    <property type="match status" value="1"/>
</dbReference>
<dbReference type="PIRSF" id="PIRSF000178">
    <property type="entry name" value="SDH_cyt_b560"/>
    <property type="match status" value="1"/>
</dbReference>
<evidence type="ECO:0000313" key="14">
    <source>
        <dbReference type="EMBL" id="MRU16321.1"/>
    </source>
</evidence>
<evidence type="ECO:0000256" key="2">
    <source>
        <dbReference type="ARBA" id="ARBA00004370"/>
    </source>
</evidence>
<comment type="caution">
    <text evidence="14">The sequence shown here is derived from an EMBL/GenBank/DDBJ whole genome shotgun (WGS) entry which is preliminary data.</text>
</comment>
<evidence type="ECO:0000256" key="6">
    <source>
        <dbReference type="ARBA" id="ARBA00022692"/>
    </source>
</evidence>
<organism evidence="14 15">
    <name type="scientific">Roseovarius bejariae</name>
    <dbReference type="NCBI Taxonomy" id="2576383"/>
    <lineage>
        <taxon>Bacteria</taxon>
        <taxon>Pseudomonadati</taxon>
        <taxon>Pseudomonadota</taxon>
        <taxon>Alphaproteobacteria</taxon>
        <taxon>Rhodobacterales</taxon>
        <taxon>Roseobacteraceae</taxon>
        <taxon>Roseovarius</taxon>
    </lineage>
</organism>
<dbReference type="Pfam" id="PF01127">
    <property type="entry name" value="Sdh_cyt"/>
    <property type="match status" value="1"/>
</dbReference>
<feature type="transmembrane region" description="Helical" evidence="13">
    <location>
        <begin position="92"/>
        <end position="110"/>
    </location>
</feature>
<keyword evidence="6 13" id="KW-0812">Transmembrane</keyword>
<comment type="subcellular location">
    <subcellularLocation>
        <location evidence="2">Membrane</location>
    </subcellularLocation>
</comment>
<dbReference type="GO" id="GO:0009055">
    <property type="term" value="F:electron transfer activity"/>
    <property type="evidence" value="ECO:0007669"/>
    <property type="project" value="InterPro"/>
</dbReference>
<dbReference type="InterPro" id="IPR039023">
    <property type="entry name" value="SdhC_prok"/>
</dbReference>
<dbReference type="RefSeq" id="WP_154152351.1">
    <property type="nucleotide sequence ID" value="NZ_SZWE01000001.1"/>
</dbReference>